<protein>
    <submittedName>
        <fullName evidence="7">RNA polymerase sigma-70 factor</fullName>
    </submittedName>
</protein>
<proteinExistence type="inferred from homology"/>
<evidence type="ECO:0000313" key="7">
    <source>
        <dbReference type="EMBL" id="MBO1362561.1"/>
    </source>
</evidence>
<dbReference type="InterPro" id="IPR014284">
    <property type="entry name" value="RNA_pol_sigma-70_dom"/>
</dbReference>
<name>A0ABS3M2Z5_9BACT</name>
<accession>A0ABS3M2Z5</accession>
<dbReference type="RefSeq" id="WP_146157003.1">
    <property type="nucleotide sequence ID" value="NZ_JAERMS010000003.1"/>
</dbReference>
<feature type="domain" description="RNA polymerase sigma factor 70 region 4 type 2" evidence="6">
    <location>
        <begin position="119"/>
        <end position="171"/>
    </location>
</feature>
<evidence type="ECO:0000256" key="2">
    <source>
        <dbReference type="ARBA" id="ARBA00023015"/>
    </source>
</evidence>
<dbReference type="InterPro" id="IPR039425">
    <property type="entry name" value="RNA_pol_sigma-70-like"/>
</dbReference>
<evidence type="ECO:0000259" key="5">
    <source>
        <dbReference type="Pfam" id="PF04542"/>
    </source>
</evidence>
<dbReference type="Proteomes" id="UP000664265">
    <property type="component" value="Unassembled WGS sequence"/>
</dbReference>
<keyword evidence="3" id="KW-0731">Sigma factor</keyword>
<keyword evidence="8" id="KW-1185">Reference proteome</keyword>
<dbReference type="InterPro" id="IPR007627">
    <property type="entry name" value="RNA_pol_sigma70_r2"/>
</dbReference>
<dbReference type="SUPFAM" id="SSF88946">
    <property type="entry name" value="Sigma2 domain of RNA polymerase sigma factors"/>
    <property type="match status" value="1"/>
</dbReference>
<dbReference type="Gene3D" id="1.10.10.10">
    <property type="entry name" value="Winged helix-like DNA-binding domain superfamily/Winged helix DNA-binding domain"/>
    <property type="match status" value="1"/>
</dbReference>
<dbReference type="PRINTS" id="PR00038">
    <property type="entry name" value="HTHLUXR"/>
</dbReference>
<evidence type="ECO:0000256" key="4">
    <source>
        <dbReference type="ARBA" id="ARBA00023163"/>
    </source>
</evidence>
<sequence length="187" mass="21907">MESDTNPLFSIAFDRDEKKAFDMIFIRFYPRVKRFVMGFCGDEYEAENVAQDVFMKLWMKRRHVSSVENLDAYIYAMARHAALDALKSVALRAHSAVEDSDIADETHVEDALYSHELREIIHRQIEKMPPQQRRVFRMSRMDGLKNDEIAETLHISKRTVEAHISAALVELRKFVTVFIVEMLLRQL</sequence>
<dbReference type="InterPro" id="IPR013325">
    <property type="entry name" value="RNA_pol_sigma_r2"/>
</dbReference>
<dbReference type="InterPro" id="IPR000792">
    <property type="entry name" value="Tscrpt_reg_LuxR_C"/>
</dbReference>
<comment type="similarity">
    <text evidence="1">Belongs to the sigma-70 factor family. ECF subfamily.</text>
</comment>
<keyword evidence="2" id="KW-0805">Transcription regulation</keyword>
<evidence type="ECO:0000259" key="6">
    <source>
        <dbReference type="Pfam" id="PF08281"/>
    </source>
</evidence>
<organism evidence="7 8">
    <name type="scientific">Prevotella illustrans</name>
    <dbReference type="NCBI Taxonomy" id="2800387"/>
    <lineage>
        <taxon>Bacteria</taxon>
        <taxon>Pseudomonadati</taxon>
        <taxon>Bacteroidota</taxon>
        <taxon>Bacteroidia</taxon>
        <taxon>Bacteroidales</taxon>
        <taxon>Prevotellaceae</taxon>
        <taxon>Prevotella</taxon>
    </lineage>
</organism>
<dbReference type="Pfam" id="PF04542">
    <property type="entry name" value="Sigma70_r2"/>
    <property type="match status" value="1"/>
</dbReference>
<dbReference type="PANTHER" id="PTHR43133:SF46">
    <property type="entry name" value="RNA POLYMERASE SIGMA-70 FACTOR ECF SUBFAMILY"/>
    <property type="match status" value="1"/>
</dbReference>
<dbReference type="InterPro" id="IPR036388">
    <property type="entry name" value="WH-like_DNA-bd_sf"/>
</dbReference>
<keyword evidence="4" id="KW-0804">Transcription</keyword>
<reference evidence="7 8" key="1">
    <citation type="submission" date="2021-01" db="EMBL/GenBank/DDBJ databases">
        <title>Prevotella A2931 sp. nov.</title>
        <authorList>
            <person name="Buhl M."/>
            <person name="Oberhettinger P."/>
        </authorList>
    </citation>
    <scope>NUCLEOTIDE SEQUENCE [LARGE SCALE GENOMIC DNA]</scope>
    <source>
        <strain evidence="7 8">A2931</strain>
    </source>
</reference>
<dbReference type="EMBL" id="JAERMS010000003">
    <property type="protein sequence ID" value="MBO1362561.1"/>
    <property type="molecule type" value="Genomic_DNA"/>
</dbReference>
<dbReference type="Pfam" id="PF08281">
    <property type="entry name" value="Sigma70_r4_2"/>
    <property type="match status" value="1"/>
</dbReference>
<dbReference type="NCBIfam" id="TIGR02985">
    <property type="entry name" value="Sig70_bacteroi1"/>
    <property type="match status" value="1"/>
</dbReference>
<dbReference type="NCBIfam" id="TIGR02937">
    <property type="entry name" value="sigma70-ECF"/>
    <property type="match status" value="1"/>
</dbReference>
<evidence type="ECO:0000256" key="1">
    <source>
        <dbReference type="ARBA" id="ARBA00010641"/>
    </source>
</evidence>
<comment type="caution">
    <text evidence="7">The sequence shown here is derived from an EMBL/GenBank/DDBJ whole genome shotgun (WGS) entry which is preliminary data.</text>
</comment>
<feature type="domain" description="RNA polymerase sigma-70 region 2" evidence="5">
    <location>
        <begin position="26"/>
        <end position="88"/>
    </location>
</feature>
<dbReference type="Gene3D" id="1.10.1740.10">
    <property type="match status" value="1"/>
</dbReference>
<gene>
    <name evidence="7" type="ORF">JHU38_01980</name>
</gene>
<evidence type="ECO:0000256" key="3">
    <source>
        <dbReference type="ARBA" id="ARBA00023082"/>
    </source>
</evidence>
<dbReference type="PANTHER" id="PTHR43133">
    <property type="entry name" value="RNA POLYMERASE ECF-TYPE SIGMA FACTO"/>
    <property type="match status" value="1"/>
</dbReference>
<dbReference type="SUPFAM" id="SSF88659">
    <property type="entry name" value="Sigma3 and sigma4 domains of RNA polymerase sigma factors"/>
    <property type="match status" value="1"/>
</dbReference>
<evidence type="ECO:0000313" key="8">
    <source>
        <dbReference type="Proteomes" id="UP000664265"/>
    </source>
</evidence>
<dbReference type="InterPro" id="IPR014327">
    <property type="entry name" value="RNA_pol_sigma70_bacteroid"/>
</dbReference>
<dbReference type="InterPro" id="IPR013249">
    <property type="entry name" value="RNA_pol_sigma70_r4_t2"/>
</dbReference>
<dbReference type="InterPro" id="IPR013324">
    <property type="entry name" value="RNA_pol_sigma_r3/r4-like"/>
</dbReference>